<name>G4ZEB3_PHYSP</name>
<proteinExistence type="predicted"/>
<evidence type="ECO:0000256" key="6">
    <source>
        <dbReference type="ARBA" id="ARBA00022918"/>
    </source>
</evidence>
<dbReference type="InParanoid" id="G4ZEB3"/>
<keyword evidence="9" id="KW-1185">Reference proteome</keyword>
<keyword evidence="2" id="KW-0548">Nucleotidyltransferase</keyword>
<keyword evidence="3" id="KW-0540">Nuclease</keyword>
<evidence type="ECO:0000256" key="2">
    <source>
        <dbReference type="ARBA" id="ARBA00022695"/>
    </source>
</evidence>
<evidence type="ECO:0000313" key="9">
    <source>
        <dbReference type="Proteomes" id="UP000002640"/>
    </source>
</evidence>
<keyword evidence="4" id="KW-0255">Endonuclease</keyword>
<evidence type="ECO:0000256" key="3">
    <source>
        <dbReference type="ARBA" id="ARBA00022722"/>
    </source>
</evidence>
<dbReference type="InterPro" id="IPR050951">
    <property type="entry name" value="Retrovirus_Pol_polyprotein"/>
</dbReference>
<gene>
    <name evidence="8" type="ORF">PHYSODRAFT_500455</name>
</gene>
<reference evidence="8 9" key="1">
    <citation type="journal article" date="2006" name="Science">
        <title>Phytophthora genome sequences uncover evolutionary origins and mechanisms of pathogenesis.</title>
        <authorList>
            <person name="Tyler B.M."/>
            <person name="Tripathy S."/>
            <person name="Zhang X."/>
            <person name="Dehal P."/>
            <person name="Jiang R.H."/>
            <person name="Aerts A."/>
            <person name="Arredondo F.D."/>
            <person name="Baxter L."/>
            <person name="Bensasson D."/>
            <person name="Beynon J.L."/>
            <person name="Chapman J."/>
            <person name="Damasceno C.M."/>
            <person name="Dorrance A.E."/>
            <person name="Dou D."/>
            <person name="Dickerman A.W."/>
            <person name="Dubchak I.L."/>
            <person name="Garbelotto M."/>
            <person name="Gijzen M."/>
            <person name="Gordon S.G."/>
            <person name="Govers F."/>
            <person name="Grunwald N.J."/>
            <person name="Huang W."/>
            <person name="Ivors K.L."/>
            <person name="Jones R.W."/>
            <person name="Kamoun S."/>
            <person name="Krampis K."/>
            <person name="Lamour K.H."/>
            <person name="Lee M.K."/>
            <person name="McDonald W.H."/>
            <person name="Medina M."/>
            <person name="Meijer H.J."/>
            <person name="Nordberg E.K."/>
            <person name="Maclean D.J."/>
            <person name="Ospina-Giraldo M.D."/>
            <person name="Morris P.F."/>
            <person name="Phuntumart V."/>
            <person name="Putnam N.H."/>
            <person name="Rash S."/>
            <person name="Rose J.K."/>
            <person name="Sakihama Y."/>
            <person name="Salamov A.A."/>
            <person name="Savidor A."/>
            <person name="Scheuring C.F."/>
            <person name="Smith B.M."/>
            <person name="Sobral B.W."/>
            <person name="Terry A."/>
            <person name="Torto-Alalibo T.A."/>
            <person name="Win J."/>
            <person name="Xu Z."/>
            <person name="Zhang H."/>
            <person name="Grigoriev I.V."/>
            <person name="Rokhsar D.S."/>
            <person name="Boore J.L."/>
        </authorList>
    </citation>
    <scope>NUCLEOTIDE SEQUENCE [LARGE SCALE GENOMIC DNA]</scope>
    <source>
        <strain evidence="8 9">P6497</strain>
    </source>
</reference>
<dbReference type="InterPro" id="IPR041373">
    <property type="entry name" value="RT_RNaseH"/>
</dbReference>
<keyword evidence="5" id="KW-0378">Hydrolase</keyword>
<evidence type="ECO:0000256" key="4">
    <source>
        <dbReference type="ARBA" id="ARBA00022759"/>
    </source>
</evidence>
<keyword evidence="1" id="KW-0808">Transferase</keyword>
<dbReference type="GeneID" id="20657830"/>
<dbReference type="AlphaFoldDB" id="G4ZEB3"/>
<evidence type="ECO:0000256" key="5">
    <source>
        <dbReference type="ARBA" id="ARBA00022801"/>
    </source>
</evidence>
<accession>G4ZEB3</accession>
<dbReference type="STRING" id="1094619.G4ZEB3"/>
<dbReference type="InterPro" id="IPR043502">
    <property type="entry name" value="DNA/RNA_pol_sf"/>
</dbReference>
<organism evidence="8 9">
    <name type="scientific">Phytophthora sojae (strain P6497)</name>
    <name type="common">Soybean stem and root rot agent</name>
    <name type="synonym">Phytophthora megasperma f. sp. glycines</name>
    <dbReference type="NCBI Taxonomy" id="1094619"/>
    <lineage>
        <taxon>Eukaryota</taxon>
        <taxon>Sar</taxon>
        <taxon>Stramenopiles</taxon>
        <taxon>Oomycota</taxon>
        <taxon>Peronosporomycetes</taxon>
        <taxon>Peronosporales</taxon>
        <taxon>Peronosporaceae</taxon>
        <taxon>Phytophthora</taxon>
    </lineage>
</organism>
<evidence type="ECO:0000259" key="7">
    <source>
        <dbReference type="Pfam" id="PF17917"/>
    </source>
</evidence>
<dbReference type="PANTHER" id="PTHR37984:SF5">
    <property type="entry name" value="PROTEIN NYNRIN-LIKE"/>
    <property type="match status" value="1"/>
</dbReference>
<keyword evidence="6" id="KW-0695">RNA-directed DNA polymerase</keyword>
<dbReference type="RefSeq" id="XP_009526934.1">
    <property type="nucleotide sequence ID" value="XM_009528639.1"/>
</dbReference>
<dbReference type="KEGG" id="psoj:PHYSODRAFT_500455"/>
<feature type="domain" description="Reverse transcriptase RNase H-like" evidence="7">
    <location>
        <begin position="51"/>
        <end position="139"/>
    </location>
</feature>
<protein>
    <recommendedName>
        <fullName evidence="7">Reverse transcriptase RNase H-like domain-containing protein</fullName>
    </recommendedName>
</protein>
<dbReference type="OMA" id="IVETCRH"/>
<evidence type="ECO:0000313" key="8">
    <source>
        <dbReference type="EMBL" id="EGZ17876.1"/>
    </source>
</evidence>
<dbReference type="SUPFAM" id="SSF56672">
    <property type="entry name" value="DNA/RNA polymerases"/>
    <property type="match status" value="1"/>
</dbReference>
<feature type="non-terminal residue" evidence="8">
    <location>
        <position position="139"/>
    </location>
</feature>
<dbReference type="GO" id="GO:0003824">
    <property type="term" value="F:catalytic activity"/>
    <property type="evidence" value="ECO:0007669"/>
    <property type="project" value="UniProtKB-KW"/>
</dbReference>
<dbReference type="Proteomes" id="UP000002640">
    <property type="component" value="Unassembled WGS sequence"/>
</dbReference>
<dbReference type="EMBL" id="JH159154">
    <property type="protein sequence ID" value="EGZ17876.1"/>
    <property type="molecule type" value="Genomic_DNA"/>
</dbReference>
<dbReference type="Pfam" id="PF17917">
    <property type="entry name" value="RT_RNaseH"/>
    <property type="match status" value="1"/>
</dbReference>
<evidence type="ECO:0000256" key="1">
    <source>
        <dbReference type="ARBA" id="ARBA00022679"/>
    </source>
</evidence>
<dbReference type="SMR" id="G4ZEB3"/>
<dbReference type="PANTHER" id="PTHR37984">
    <property type="entry name" value="PROTEIN CBG26694"/>
    <property type="match status" value="1"/>
</dbReference>
<sequence length="139" mass="15806">MERVYERAGGRKKQQVRSIKLSDVGWGDNEVACLDRGKEALQHALLLAHPDPEKQLSVYTDASDEHWGAAITQIPRDHTNRPLSEQEHQPLMMLSGSFSGAAKRWAIVEKEAYAIVETCRHADYLLHRQDGFALFTDHR</sequence>